<keyword evidence="6" id="KW-0066">ATP synthesis</keyword>
<dbReference type="GO" id="GO:0046933">
    <property type="term" value="F:proton-transporting ATP synthase activity, rotational mechanism"/>
    <property type="evidence" value="ECO:0007669"/>
    <property type="project" value="InterPro"/>
</dbReference>
<dbReference type="Proteomes" id="UP000034531">
    <property type="component" value="Unassembled WGS sequence"/>
</dbReference>
<keyword evidence="2" id="KW-0813">Transport</keyword>
<dbReference type="AlphaFoldDB" id="A0A0G0TM62"/>
<keyword evidence="5" id="KW-0472">Membrane</keyword>
<evidence type="ECO:0000256" key="6">
    <source>
        <dbReference type="ARBA" id="ARBA00023310"/>
    </source>
</evidence>
<dbReference type="GO" id="GO:0016020">
    <property type="term" value="C:membrane"/>
    <property type="evidence" value="ECO:0007669"/>
    <property type="project" value="UniProtKB-SubCell"/>
</dbReference>
<keyword evidence="3" id="KW-0375">Hydrogen ion transport</keyword>
<gene>
    <name evidence="7" type="ORF">UT84_C0049G0008</name>
</gene>
<accession>A0A0G0TM62</accession>
<reference evidence="7 8" key="1">
    <citation type="journal article" date="2015" name="Nature">
        <title>rRNA introns, odd ribosomes, and small enigmatic genomes across a large radiation of phyla.</title>
        <authorList>
            <person name="Brown C.T."/>
            <person name="Hug L.A."/>
            <person name="Thomas B.C."/>
            <person name="Sharon I."/>
            <person name="Castelle C.J."/>
            <person name="Singh A."/>
            <person name="Wilkins M.J."/>
            <person name="Williams K.H."/>
            <person name="Banfield J.F."/>
        </authorList>
    </citation>
    <scope>NUCLEOTIDE SEQUENCE [LARGE SCALE GENOMIC DNA]</scope>
</reference>
<evidence type="ECO:0000256" key="2">
    <source>
        <dbReference type="ARBA" id="ARBA00022448"/>
    </source>
</evidence>
<comment type="caution">
    <text evidence="7">The sequence shown here is derived from an EMBL/GenBank/DDBJ whole genome shotgun (WGS) entry which is preliminary data.</text>
</comment>
<evidence type="ECO:0000313" key="8">
    <source>
        <dbReference type="Proteomes" id="UP000034531"/>
    </source>
</evidence>
<sequence length="128" mass="14674">MNSKKQQQKIAKFLFKKSLDQEGTVNAKNVQKVLKEIVARKPPQLLHILKIYKKITETALAKEQIIIESAQKTANFKKLEAKLQERTGAKRIIFKINPSIVLGTKITHGDRIWDNTLEGKLKRLTIND</sequence>
<evidence type="ECO:0000256" key="4">
    <source>
        <dbReference type="ARBA" id="ARBA00023065"/>
    </source>
</evidence>
<name>A0A0G0TM62_9BACT</name>
<evidence type="ECO:0000313" key="7">
    <source>
        <dbReference type="EMBL" id="KKR48115.1"/>
    </source>
</evidence>
<evidence type="ECO:0000256" key="1">
    <source>
        <dbReference type="ARBA" id="ARBA00004370"/>
    </source>
</evidence>
<evidence type="ECO:0000256" key="5">
    <source>
        <dbReference type="ARBA" id="ARBA00023136"/>
    </source>
</evidence>
<dbReference type="InterPro" id="IPR000711">
    <property type="entry name" value="ATPase_OSCP/dsu"/>
</dbReference>
<evidence type="ECO:0000256" key="3">
    <source>
        <dbReference type="ARBA" id="ARBA00022781"/>
    </source>
</evidence>
<keyword evidence="4" id="KW-0406">Ion transport</keyword>
<proteinExistence type="predicted"/>
<organism evidence="7 8">
    <name type="scientific">Candidatus Curtissbacteria bacterium GW2011_GWA1_40_16</name>
    <dbReference type="NCBI Taxonomy" id="1618405"/>
    <lineage>
        <taxon>Bacteria</taxon>
        <taxon>Candidatus Curtissiibacteriota</taxon>
    </lineage>
</organism>
<comment type="subcellular location">
    <subcellularLocation>
        <location evidence="1">Membrane</location>
    </subcellularLocation>
</comment>
<dbReference type="Pfam" id="PF00213">
    <property type="entry name" value="OSCP"/>
    <property type="match status" value="1"/>
</dbReference>
<protein>
    <submittedName>
        <fullName evidence="7">F0F1-type ATP synthase delta subunit</fullName>
    </submittedName>
</protein>
<dbReference type="EMBL" id="LBYI01000049">
    <property type="protein sequence ID" value="KKR48115.1"/>
    <property type="molecule type" value="Genomic_DNA"/>
</dbReference>